<keyword evidence="10 12" id="KW-1208">Phospholipid metabolism</keyword>
<keyword evidence="15" id="KW-1185">Reference proteome</keyword>
<protein>
    <recommendedName>
        <fullName evidence="12">Phosphatidylserine decarboxylase proenzyme</fullName>
        <ecNumber evidence="12">4.1.1.65</ecNumber>
    </recommendedName>
    <component>
        <recommendedName>
            <fullName evidence="12">Phosphatidylserine decarboxylase alpha chain</fullName>
        </recommendedName>
    </component>
    <component>
        <recommendedName>
            <fullName evidence="12">Phosphatidylserine decarboxylase beta chain</fullName>
        </recommendedName>
    </component>
</protein>
<evidence type="ECO:0000256" key="6">
    <source>
        <dbReference type="ARBA" id="ARBA00023136"/>
    </source>
</evidence>
<dbReference type="PANTHER" id="PTHR10067:SF6">
    <property type="entry name" value="PHOSPHATIDYLSERINE DECARBOXYLASE PROENZYME, MITOCHONDRIAL"/>
    <property type="match status" value="1"/>
</dbReference>
<evidence type="ECO:0000256" key="4">
    <source>
        <dbReference type="ARBA" id="ARBA00022793"/>
    </source>
</evidence>
<feature type="transmembrane region" description="Helical" evidence="13">
    <location>
        <begin position="204"/>
        <end position="226"/>
    </location>
</feature>
<dbReference type="EC" id="4.1.1.65" evidence="12"/>
<dbReference type="PANTHER" id="PTHR10067">
    <property type="entry name" value="PHOSPHATIDYLSERINE DECARBOXYLASE"/>
    <property type="match status" value="1"/>
</dbReference>
<comment type="catalytic activity">
    <reaction evidence="12">
        <text>a 1,2-diacyl-sn-glycero-3-phospho-L-serine + H(+) = a 1,2-diacyl-sn-glycero-3-phosphoethanolamine + CO2</text>
        <dbReference type="Rhea" id="RHEA:20828"/>
        <dbReference type="ChEBI" id="CHEBI:15378"/>
        <dbReference type="ChEBI" id="CHEBI:16526"/>
        <dbReference type="ChEBI" id="CHEBI:57262"/>
        <dbReference type="ChEBI" id="CHEBI:64612"/>
        <dbReference type="EC" id="4.1.1.65"/>
    </reaction>
</comment>
<evidence type="ECO:0000256" key="3">
    <source>
        <dbReference type="ARBA" id="ARBA00022516"/>
    </source>
</evidence>
<keyword evidence="6 12" id="KW-0472">Membrane</keyword>
<evidence type="ECO:0000256" key="13">
    <source>
        <dbReference type="SAM" id="Phobius"/>
    </source>
</evidence>
<dbReference type="InterPro" id="IPR033178">
    <property type="entry name" value="PSD_type1_pro"/>
</dbReference>
<dbReference type="GO" id="GO:0005886">
    <property type="term" value="C:plasma membrane"/>
    <property type="evidence" value="ECO:0007669"/>
    <property type="project" value="UniProtKB-SubCell"/>
</dbReference>
<dbReference type="GO" id="GO:0006646">
    <property type="term" value="P:phosphatidylethanolamine biosynthetic process"/>
    <property type="evidence" value="ECO:0007669"/>
    <property type="project" value="UniProtKB-UniRule"/>
</dbReference>
<evidence type="ECO:0000256" key="5">
    <source>
        <dbReference type="ARBA" id="ARBA00023098"/>
    </source>
</evidence>
<keyword evidence="4 12" id="KW-0210">Decarboxylase</keyword>
<keyword evidence="7 12" id="KW-0865">Zymogen</keyword>
<evidence type="ECO:0000256" key="10">
    <source>
        <dbReference type="ARBA" id="ARBA00023264"/>
    </source>
</evidence>
<dbReference type="Proteomes" id="UP000031623">
    <property type="component" value="Chromosome"/>
</dbReference>
<evidence type="ECO:0000256" key="1">
    <source>
        <dbReference type="ARBA" id="ARBA00005189"/>
    </source>
</evidence>
<comment type="similarity">
    <text evidence="12">Belongs to the phosphatidylserine decarboxylase family. PSD-B subfamily. Prokaryotic type I sub-subfamily.</text>
</comment>
<dbReference type="STRING" id="40754.THII_0939"/>
<comment type="subcellular location">
    <subcellularLocation>
        <location evidence="12">Cell membrane</location>
        <topology evidence="12">Peripheral membrane protein</topology>
    </subcellularLocation>
</comment>
<evidence type="ECO:0000256" key="8">
    <source>
        <dbReference type="ARBA" id="ARBA00023209"/>
    </source>
</evidence>
<keyword evidence="3 12" id="KW-0444">Lipid biosynthesis</keyword>
<comment type="pathway">
    <text evidence="12">Phospholipid metabolism; phosphatidylethanolamine biosynthesis; phosphatidylethanolamine from CDP-diacylglycerol: step 2/2.</text>
</comment>
<comment type="PTM">
    <text evidence="12">Is synthesized initially as an inactive proenzyme. Formation of the active enzyme involves a self-maturation process in which the active site pyruvoyl group is generated from an internal serine residue via an autocatalytic post-translational modification. Two non-identical subunits are generated from the proenzyme in this reaction, and the pyruvate is formed at the N-terminus of the alpha chain, which is derived from the carboxyl end of the proenzyme. The autoendoproteolytic cleavage occurs by a canonical serine protease mechanism, in which the side chain hydroxyl group of the serine supplies its oxygen atom to form the C-terminus of the beta chain, while the remainder of the serine residue undergoes an oxidative deamination to produce ammonia and the pyruvoyl prosthetic group on the alpha chain. During this reaction, the Ser that is part of the protease active site of the proenzyme becomes the pyruvoyl prosthetic group, which constitutes an essential element of the active site of the mature decarboxylase.</text>
</comment>
<reference evidence="14 15" key="1">
    <citation type="journal article" date="2014" name="ISME J.">
        <title>Ecophysiology of Thioploca ingrica as revealed by the complete genome sequence supplemented with proteomic evidence.</title>
        <authorList>
            <person name="Kojima H."/>
            <person name="Ogura Y."/>
            <person name="Yamamoto N."/>
            <person name="Togashi T."/>
            <person name="Mori H."/>
            <person name="Watanabe T."/>
            <person name="Nemoto F."/>
            <person name="Kurokawa K."/>
            <person name="Hayashi T."/>
            <person name="Fukui M."/>
        </authorList>
    </citation>
    <scope>NUCLEOTIDE SEQUENCE [LARGE SCALE GENOMIC DNA]</scope>
</reference>
<evidence type="ECO:0000256" key="7">
    <source>
        <dbReference type="ARBA" id="ARBA00023145"/>
    </source>
</evidence>
<evidence type="ECO:0000256" key="11">
    <source>
        <dbReference type="ARBA" id="ARBA00023317"/>
    </source>
</evidence>
<evidence type="ECO:0000256" key="12">
    <source>
        <dbReference type="HAMAP-Rule" id="MF_00662"/>
    </source>
</evidence>
<dbReference type="HAMAP" id="MF_00662">
    <property type="entry name" value="PS_decarb_PSD_B_type1"/>
    <property type="match status" value="1"/>
</dbReference>
<dbReference type="OrthoDB" id="9802030at2"/>
<feature type="active site" description="Charge relay system; for autoendoproteolytic cleavage activity" evidence="12">
    <location>
        <position position="98"/>
    </location>
</feature>
<keyword evidence="2 12" id="KW-1003">Cell membrane</keyword>
<feature type="active site" description="Schiff-base intermediate with substrate; via pyruvic acid; for decarboxylase activity" evidence="12">
    <location>
        <position position="259"/>
    </location>
</feature>
<evidence type="ECO:0000313" key="15">
    <source>
        <dbReference type="Proteomes" id="UP000031623"/>
    </source>
</evidence>
<comment type="pathway">
    <text evidence="1">Lipid metabolism.</text>
</comment>
<dbReference type="Pfam" id="PF02666">
    <property type="entry name" value="PS_Dcarbxylase"/>
    <property type="match status" value="1"/>
</dbReference>
<dbReference type="GO" id="GO:0004609">
    <property type="term" value="F:phosphatidylserine decarboxylase activity"/>
    <property type="evidence" value="ECO:0007669"/>
    <property type="project" value="UniProtKB-UniRule"/>
</dbReference>
<dbReference type="NCBIfam" id="TIGR00163">
    <property type="entry name" value="PS_decarb"/>
    <property type="match status" value="1"/>
</dbReference>
<dbReference type="AlphaFoldDB" id="A0A090BUJ9"/>
<feature type="site" description="Cleavage (non-hydrolytic); by autocatalysis" evidence="12">
    <location>
        <begin position="258"/>
        <end position="259"/>
    </location>
</feature>
<feature type="modified residue" description="Pyruvic acid (Ser); by autocatalysis" evidence="12">
    <location>
        <position position="259"/>
    </location>
</feature>
<organism evidence="14 15">
    <name type="scientific">Thioploca ingrica</name>
    <dbReference type="NCBI Taxonomy" id="40754"/>
    <lineage>
        <taxon>Bacteria</taxon>
        <taxon>Pseudomonadati</taxon>
        <taxon>Pseudomonadota</taxon>
        <taxon>Gammaproteobacteria</taxon>
        <taxon>Thiotrichales</taxon>
        <taxon>Thiotrichaceae</taxon>
        <taxon>Thioploca</taxon>
    </lineage>
</organism>
<comment type="function">
    <text evidence="12">Catalyzes the formation of phosphatidylethanolamine (PtdEtn) from phosphatidylserine (PtdSer).</text>
</comment>
<keyword evidence="11 12" id="KW-0670">Pyruvate</keyword>
<dbReference type="HOGENOM" id="CLU_029061_4_1_6"/>
<dbReference type="KEGG" id="tig:THII_0939"/>
<comment type="cofactor">
    <cofactor evidence="12">
        <name>pyruvate</name>
        <dbReference type="ChEBI" id="CHEBI:15361"/>
    </cofactor>
    <text evidence="12">Binds 1 pyruvoyl group covalently per subunit.</text>
</comment>
<name>A0A090BUJ9_9GAMM</name>
<evidence type="ECO:0000256" key="2">
    <source>
        <dbReference type="ARBA" id="ARBA00022475"/>
    </source>
</evidence>
<keyword evidence="8 12" id="KW-0594">Phospholipid biosynthesis</keyword>
<keyword evidence="13" id="KW-1133">Transmembrane helix</keyword>
<evidence type="ECO:0000256" key="9">
    <source>
        <dbReference type="ARBA" id="ARBA00023239"/>
    </source>
</evidence>
<feature type="chain" id="PRO_5023255769" description="Phosphatidylserine decarboxylase alpha chain" evidence="12">
    <location>
        <begin position="259"/>
        <end position="293"/>
    </location>
</feature>
<accession>A0A090BUJ9</accession>
<dbReference type="UniPathway" id="UPA00558">
    <property type="reaction ID" value="UER00616"/>
</dbReference>
<feature type="active site" description="Charge relay system; for autoendoproteolytic cleavage activity" evidence="12">
    <location>
        <position position="155"/>
    </location>
</feature>
<feature type="active site" description="Charge relay system; for autoendoproteolytic cleavage activity" evidence="12">
    <location>
        <position position="259"/>
    </location>
</feature>
<dbReference type="EMBL" id="AP014633">
    <property type="protein sequence ID" value="BAP55236.1"/>
    <property type="molecule type" value="Genomic_DNA"/>
</dbReference>
<feature type="chain" id="PRO_5023255768" description="Phosphatidylserine decarboxylase beta chain" evidence="12">
    <location>
        <begin position="1"/>
        <end position="258"/>
    </location>
</feature>
<dbReference type="InterPro" id="IPR003817">
    <property type="entry name" value="PS_Dcarbxylase"/>
</dbReference>
<evidence type="ECO:0000313" key="14">
    <source>
        <dbReference type="EMBL" id="BAP55236.1"/>
    </source>
</evidence>
<keyword evidence="13" id="KW-0812">Transmembrane</keyword>
<comment type="subunit">
    <text evidence="12">Heterodimer of a large membrane-associated beta subunit and a small pyruvoyl-containing alpha subunit.</text>
</comment>
<keyword evidence="9 12" id="KW-0456">Lyase</keyword>
<sequence>MSFYFAKSELFDRLLTSIQYVIPQQGLSRLVFKITRLAMGPLTYWLIKGFIKFYQVDMSSAQFTEVRHYATFNQFFTRALKPTTRPLSNQAEIISPVDGEISQMGQIEQGQLLQAKGHYFQLEDLLAKQADIVTCFERGLFCTCYLSPRDYHRIHMPITGQLTDMIYVPGRLFSVNQRTSRVVPNLFARNERVICLFTTAVGPMALILVGALLVGSIETVWAGVIIPNQLSQVQRWHYPAASAPVLSQGAELGRFNMGSTVILLFDANQVSWLSEITVPHKQIMGQSLARSLR</sequence>
<proteinExistence type="inferred from homology"/>
<keyword evidence="5 12" id="KW-0443">Lipid metabolism</keyword>
<gene>
    <name evidence="12" type="primary">psd</name>
    <name evidence="14" type="ORF">THII_0939</name>
</gene>
<dbReference type="InterPro" id="IPR033177">
    <property type="entry name" value="PSD-B"/>
</dbReference>